<accession>A0AAP3RW30</accession>
<dbReference type="EMBL" id="JAQNQY010000004">
    <property type="protein sequence ID" value="MDC1751834.1"/>
    <property type="molecule type" value="Genomic_DNA"/>
</dbReference>
<name>A0AAP3RW30_BACUN</name>
<comment type="caution">
    <text evidence="1">The sequence shown here is derived from an EMBL/GenBank/DDBJ whole genome shotgun (WGS) entry which is preliminary data.</text>
</comment>
<dbReference type="Proteomes" id="UP001218502">
    <property type="component" value="Unassembled WGS sequence"/>
</dbReference>
<evidence type="ECO:0000313" key="2">
    <source>
        <dbReference type="Proteomes" id="UP001218502"/>
    </source>
</evidence>
<reference evidence="1" key="1">
    <citation type="submission" date="2022-10" db="EMBL/GenBank/DDBJ databases">
        <title>Human gut microbiome strain richness.</title>
        <authorList>
            <person name="Chen-Liaw A."/>
        </authorList>
    </citation>
    <scope>NUCLEOTIDE SEQUENCE</scope>
    <source>
        <strain evidence="1">A1_m1001262Bd0_191120</strain>
    </source>
</reference>
<evidence type="ECO:0000313" key="1">
    <source>
        <dbReference type="EMBL" id="MDC1751834.1"/>
    </source>
</evidence>
<dbReference type="AlphaFoldDB" id="A0AAP3RW30"/>
<sequence>MVMPYYLSEYPHQILPLPQAVEELKQKGKKKGKAVRLLLV</sequence>
<gene>
    <name evidence="1" type="ORF">POY80_05175</name>
</gene>
<proteinExistence type="predicted"/>
<organism evidence="1 2">
    <name type="scientific">Bacteroides uniformis</name>
    <dbReference type="NCBI Taxonomy" id="820"/>
    <lineage>
        <taxon>Bacteria</taxon>
        <taxon>Pseudomonadati</taxon>
        <taxon>Bacteroidota</taxon>
        <taxon>Bacteroidia</taxon>
        <taxon>Bacteroidales</taxon>
        <taxon>Bacteroidaceae</taxon>
        <taxon>Bacteroides</taxon>
    </lineage>
</organism>
<protein>
    <submittedName>
        <fullName evidence="1">Uncharacterized protein</fullName>
    </submittedName>
</protein>